<proteinExistence type="predicted"/>
<evidence type="ECO:0000313" key="3">
    <source>
        <dbReference type="EMBL" id="GBP69882.1"/>
    </source>
</evidence>
<dbReference type="InterPro" id="IPR029526">
    <property type="entry name" value="PGBD"/>
</dbReference>
<comment type="caution">
    <text evidence="3">The sequence shown here is derived from an EMBL/GenBank/DDBJ whole genome shotgun (WGS) entry which is preliminary data.</text>
</comment>
<accession>A0A4C1Y4X9</accession>
<dbReference type="Pfam" id="PF13843">
    <property type="entry name" value="DDE_Tnp_1_7"/>
    <property type="match status" value="1"/>
</dbReference>
<organism evidence="3 4">
    <name type="scientific">Eumeta variegata</name>
    <name type="common">Bagworm moth</name>
    <name type="synonym">Eumeta japonica</name>
    <dbReference type="NCBI Taxonomy" id="151549"/>
    <lineage>
        <taxon>Eukaryota</taxon>
        <taxon>Metazoa</taxon>
        <taxon>Ecdysozoa</taxon>
        <taxon>Arthropoda</taxon>
        <taxon>Hexapoda</taxon>
        <taxon>Insecta</taxon>
        <taxon>Pterygota</taxon>
        <taxon>Neoptera</taxon>
        <taxon>Endopterygota</taxon>
        <taxon>Lepidoptera</taxon>
        <taxon>Glossata</taxon>
        <taxon>Ditrysia</taxon>
        <taxon>Tineoidea</taxon>
        <taxon>Psychidae</taxon>
        <taxon>Oiketicinae</taxon>
        <taxon>Eumeta</taxon>
    </lineage>
</organism>
<dbReference type="Proteomes" id="UP000299102">
    <property type="component" value="Unassembled WGS sequence"/>
</dbReference>
<feature type="region of interest" description="Disordered" evidence="1">
    <location>
        <begin position="527"/>
        <end position="554"/>
    </location>
</feature>
<name>A0A4C1Y4X9_EUMVA</name>
<feature type="region of interest" description="Disordered" evidence="1">
    <location>
        <begin position="56"/>
        <end position="86"/>
    </location>
</feature>
<dbReference type="PANTHER" id="PTHR46599:SF3">
    <property type="entry name" value="PIGGYBAC TRANSPOSABLE ELEMENT-DERIVED PROTEIN 4"/>
    <property type="match status" value="1"/>
</dbReference>
<keyword evidence="4" id="KW-1185">Reference proteome</keyword>
<dbReference type="STRING" id="151549.A0A4C1Y4X9"/>
<gene>
    <name evidence="3" type="primary">PGBD4</name>
    <name evidence="3" type="ORF">EVAR_49462_1</name>
</gene>
<sequence length="653" mass="75818">MFRRGRGIFELRENEIQQILMGDNSDNEDDLLLDEEDQRLLTQDDDQGIIDVEIEDTTLRQNETPDSLPGPSTSTAEPETEAQVTHQPAFKWSQRTYLPNIFRNVEYEFGKVKICQVEADTLLTPFDIFCAATNFDDLVHYIVSESVRYAHQNGREFTIEPEEMKAFFGMNLVMGYHVLPSLRDYWSTEPDMGVPFISNVMPRARFEEIRRNLHFCNNDEVRDTTSPNYDRAYKIRPIMDHFNASFQNALNNTEKQSIDEHMIKFKGHNAMKQYIKNKPVKWGFKLWCRCDAATGYLFEFDLYTGKRTSGIEYGLGESVILQLTRKVEGLRCEIYMDNFFNSPLLQYKLVDQNTKACGTVRTNRKHLPKSAPIDRSMKRGDIYTASFHGISYVKWMDNKAVHLLTNFLSPIEIDTVKRRKAGSADKIDVRYPRIVSHYNKNMGGVDLMDQRKVCYELDRRSKIKYYLRLFFDLFDISVNNAHTIYTMLHNQKHLEGTLLSTLQFRQVVARSLINGFSMRQRGFPTTKTSAVGKSVKRQLPSHPMEKSNTRKSSIWHSKRTVQGTKLCRSELPTDAVRRFNVPRLFLLLPRMPILRHCDPIVTNFTDAEFHIRGPVCKARRLYRTARFYSPNILKIPAACPRTGCHTTSGYENS</sequence>
<evidence type="ECO:0000313" key="4">
    <source>
        <dbReference type="Proteomes" id="UP000299102"/>
    </source>
</evidence>
<dbReference type="PANTHER" id="PTHR46599">
    <property type="entry name" value="PIGGYBAC TRANSPOSABLE ELEMENT-DERIVED PROTEIN 4"/>
    <property type="match status" value="1"/>
</dbReference>
<feature type="domain" description="PiggyBac transposable element-derived protein" evidence="2">
    <location>
        <begin position="137"/>
        <end position="482"/>
    </location>
</feature>
<feature type="compositionally biased region" description="Polar residues" evidence="1">
    <location>
        <begin position="59"/>
        <end position="86"/>
    </location>
</feature>
<reference evidence="3 4" key="1">
    <citation type="journal article" date="2019" name="Commun. Biol.">
        <title>The bagworm genome reveals a unique fibroin gene that provides high tensile strength.</title>
        <authorList>
            <person name="Kono N."/>
            <person name="Nakamura H."/>
            <person name="Ohtoshi R."/>
            <person name="Tomita M."/>
            <person name="Numata K."/>
            <person name="Arakawa K."/>
        </authorList>
    </citation>
    <scope>NUCLEOTIDE SEQUENCE [LARGE SCALE GENOMIC DNA]</scope>
</reference>
<evidence type="ECO:0000256" key="1">
    <source>
        <dbReference type="SAM" id="MobiDB-lite"/>
    </source>
</evidence>
<protein>
    <submittedName>
        <fullName evidence="3">PiggyBac transposable element-derived protein 4</fullName>
    </submittedName>
</protein>
<dbReference type="OrthoDB" id="118105at2759"/>
<dbReference type="EMBL" id="BGZK01001055">
    <property type="protein sequence ID" value="GBP69882.1"/>
    <property type="molecule type" value="Genomic_DNA"/>
</dbReference>
<evidence type="ECO:0000259" key="2">
    <source>
        <dbReference type="Pfam" id="PF13843"/>
    </source>
</evidence>
<dbReference type="AlphaFoldDB" id="A0A4C1Y4X9"/>